<dbReference type="Proteomes" id="UP001217089">
    <property type="component" value="Unassembled WGS sequence"/>
</dbReference>
<dbReference type="Gene3D" id="3.40.50.300">
    <property type="entry name" value="P-loop containing nucleotide triphosphate hydrolases"/>
    <property type="match status" value="1"/>
</dbReference>
<protein>
    <recommendedName>
        <fullName evidence="5">Interferon-induced protein 44-like</fullName>
    </recommendedName>
</protein>
<dbReference type="SUPFAM" id="SSF52540">
    <property type="entry name" value="P-loop containing nucleoside triphosphate hydrolases"/>
    <property type="match status" value="1"/>
</dbReference>
<evidence type="ECO:0000313" key="3">
    <source>
        <dbReference type="EMBL" id="KAJ8313266.1"/>
    </source>
</evidence>
<organism evidence="3 4">
    <name type="scientific">Tegillarca granosa</name>
    <name type="common">Malaysian cockle</name>
    <name type="synonym">Anadara granosa</name>
    <dbReference type="NCBI Taxonomy" id="220873"/>
    <lineage>
        <taxon>Eukaryota</taxon>
        <taxon>Metazoa</taxon>
        <taxon>Spiralia</taxon>
        <taxon>Lophotrochozoa</taxon>
        <taxon>Mollusca</taxon>
        <taxon>Bivalvia</taxon>
        <taxon>Autobranchia</taxon>
        <taxon>Pteriomorphia</taxon>
        <taxon>Arcoida</taxon>
        <taxon>Arcoidea</taxon>
        <taxon>Arcidae</taxon>
        <taxon>Tegillarca</taxon>
    </lineage>
</organism>
<keyword evidence="2" id="KW-0732">Signal</keyword>
<accession>A0ABQ9F7A8</accession>
<dbReference type="InterPro" id="IPR027417">
    <property type="entry name" value="P-loop_NTPase"/>
</dbReference>
<feature type="chain" id="PRO_5046419021" description="Interferon-induced protein 44-like" evidence="2">
    <location>
        <begin position="29"/>
        <end position="334"/>
    </location>
</feature>
<dbReference type="CDD" id="cd00882">
    <property type="entry name" value="Ras_like_GTPase"/>
    <property type="match status" value="1"/>
</dbReference>
<comment type="caution">
    <text evidence="3">The sequence shown here is derived from an EMBL/GenBank/DDBJ whole genome shotgun (WGS) entry which is preliminary data.</text>
</comment>
<evidence type="ECO:0000256" key="1">
    <source>
        <dbReference type="SAM" id="MobiDB-lite"/>
    </source>
</evidence>
<dbReference type="EMBL" id="JARBDR010000385">
    <property type="protein sequence ID" value="KAJ8313266.1"/>
    <property type="molecule type" value="Genomic_DNA"/>
</dbReference>
<evidence type="ECO:0000313" key="4">
    <source>
        <dbReference type="Proteomes" id="UP001217089"/>
    </source>
</evidence>
<reference evidence="3 4" key="1">
    <citation type="submission" date="2022-12" db="EMBL/GenBank/DDBJ databases">
        <title>Chromosome-level genome of Tegillarca granosa.</title>
        <authorList>
            <person name="Kim J."/>
        </authorList>
    </citation>
    <scope>NUCLEOTIDE SEQUENCE [LARGE SCALE GENOMIC DNA]</scope>
    <source>
        <strain evidence="3">Teg-2019</strain>
        <tissue evidence="3">Adductor muscle</tissue>
    </source>
</reference>
<keyword evidence="4" id="KW-1185">Reference proteome</keyword>
<sequence>MFNTASLCGLTLYFIVLLDELSTPRVDTSTTTELLEKPWRKFSEWNSKTLDRLMESVQSYKPYEEMDIPEARILMIGQVGAGKSSFYNTIGSIFKGRIYNKAASGSVMKSLTTMFRIYDVQQASSRYRMNFRLCDTKGLEQGEGFAGEELSYLLNGNIPDRYQFNPIAPFSEEMPGFIHNPKLHEKMHCVVFVIDGSSVDVMPEKTLEKIKEIQSRIYQKGIGQVVLLTKIDKVCPHVSDDVSTVFHSSDLRDAVDKISQIMGFPRSSILPVKNYENEVMLDDNISILALQALLQILNFADDYISNLYDRMKSEQPQKYDSNTSEKMKHLNVKE</sequence>
<dbReference type="PANTHER" id="PTHR14241">
    <property type="entry name" value="INTERFERON-INDUCED PROTEIN 44"/>
    <property type="match status" value="1"/>
</dbReference>
<gene>
    <name evidence="3" type="ORF">KUTeg_009183</name>
</gene>
<evidence type="ECO:0000256" key="2">
    <source>
        <dbReference type="SAM" id="SignalP"/>
    </source>
</evidence>
<proteinExistence type="predicted"/>
<name>A0ABQ9F7A8_TEGGR</name>
<feature type="signal peptide" evidence="2">
    <location>
        <begin position="1"/>
        <end position="28"/>
    </location>
</feature>
<feature type="region of interest" description="Disordered" evidence="1">
    <location>
        <begin position="314"/>
        <end position="334"/>
    </location>
</feature>
<dbReference type="PANTHER" id="PTHR14241:SF32">
    <property type="entry name" value="VWFA DOMAIN-CONTAINING PROTEIN-RELATED"/>
    <property type="match status" value="1"/>
</dbReference>
<evidence type="ECO:0008006" key="5">
    <source>
        <dbReference type="Google" id="ProtNLM"/>
    </source>
</evidence>